<dbReference type="Gene3D" id="2.80.10.50">
    <property type="match status" value="1"/>
</dbReference>
<dbReference type="SUPFAM" id="SSF55486">
    <property type="entry name" value="Metalloproteases ('zincins'), catalytic domain"/>
    <property type="match status" value="1"/>
</dbReference>
<feature type="domain" description="Bulb-type lectin" evidence="2">
    <location>
        <begin position="380"/>
        <end position="492"/>
    </location>
</feature>
<reference evidence="3 4" key="1">
    <citation type="journal article" date="2018" name="Genome Biol. Evol.">
        <title>Multiple Roots of Fruiting Body Formation in Amoebozoa.</title>
        <authorList>
            <person name="Hillmann F."/>
            <person name="Forbes G."/>
            <person name="Novohradska S."/>
            <person name="Ferling I."/>
            <person name="Riege K."/>
            <person name="Groth M."/>
            <person name="Westermann M."/>
            <person name="Marz M."/>
            <person name="Spaller T."/>
            <person name="Winckler T."/>
            <person name="Schaap P."/>
            <person name="Glockner G."/>
        </authorList>
    </citation>
    <scope>NUCLEOTIDE SEQUENCE [LARGE SCALE GENOMIC DNA]</scope>
    <source>
        <strain evidence="3 4">Jena</strain>
    </source>
</reference>
<dbReference type="AlphaFoldDB" id="A0A2P6N3M1"/>
<keyword evidence="4" id="KW-1185">Reference proteome</keyword>
<dbReference type="PROSITE" id="PS50927">
    <property type="entry name" value="BULB_LECTIN"/>
    <property type="match status" value="1"/>
</dbReference>
<dbReference type="InParanoid" id="A0A2P6N3M1"/>
<dbReference type="EMBL" id="MDYQ01000217">
    <property type="protein sequence ID" value="PRP78541.1"/>
    <property type="molecule type" value="Genomic_DNA"/>
</dbReference>
<dbReference type="Gene3D" id="1.10.150.20">
    <property type="entry name" value="5' to 3' exonuclease, C-terminal subdomain"/>
    <property type="match status" value="1"/>
</dbReference>
<dbReference type="SUPFAM" id="SSF47781">
    <property type="entry name" value="RuvA domain 2-like"/>
    <property type="match status" value="1"/>
</dbReference>
<feature type="chain" id="PRO_5015122740" description="Bulb-type lectin domain-containing protein" evidence="1">
    <location>
        <begin position="17"/>
        <end position="583"/>
    </location>
</feature>
<name>A0A2P6N3M1_9EUKA</name>
<evidence type="ECO:0000313" key="3">
    <source>
        <dbReference type="EMBL" id="PRP78541.1"/>
    </source>
</evidence>
<keyword evidence="1" id="KW-0732">Signal</keyword>
<sequence length="583" mass="64409">MRTTLFVVAMIAAVLAMDLSGKRPLWDGMKDYPLPSAAYKLQPAADSGNCKVEVCNDGKAISNTWVIYEDGPRILLCVCSNAFMNVSGMAYRQGQVPIAVRSSVATMTAGSNGKGGGAWTMFNDIAYFGDFVANVFLHESGHALDFAQGNMYGSMGLSGADQWHSAIDSSSCVPDPYAKTNEVEDWAQNTVLRYWAKVLGKAWDNDETSCMKNQLKYSMEALPERPAFDVKSSFRISPVNNKNLVLATLNDSTSDNSPVALVKISDRASQMWKIMPTAYDWHILCEGNSYKCLDNQRDNNVGKQAIITYRTAFISMQHRFISVGPNTYKIIQRTSGLALSVGCNGRPGDRPSYVRDGDDSCLKWTITNSKSSCDNSVGSELSSDATSTLYSDQQVLTSPDCNLRLVMQPDGNAVIYERNNRVRWASNSFCSGPNKLVMQPDGNLVVYDKNMGAYWSTGTYNRGVGPYKLNMDNNAKLTLRDSTGSVFTYSLFNDVYKRKTVRSSMKLSWCDLGKTENRYSKAQSFPGINSTNVGEVMAKVHNLAELSTLSLDKMVKLLGKKNGEALHHFMNHKGRVEFENAVE</sequence>
<proteinExistence type="predicted"/>
<dbReference type="OrthoDB" id="20685at2759"/>
<protein>
    <recommendedName>
        <fullName evidence="2">Bulb-type lectin domain-containing protein</fullName>
    </recommendedName>
</protein>
<comment type="caution">
    <text evidence="3">The sequence shown here is derived from an EMBL/GenBank/DDBJ whole genome shotgun (WGS) entry which is preliminary data.</text>
</comment>
<dbReference type="SUPFAM" id="SSF50370">
    <property type="entry name" value="Ricin B-like lectins"/>
    <property type="match status" value="1"/>
</dbReference>
<gene>
    <name evidence="3" type="ORF">PROFUN_13598</name>
</gene>
<dbReference type="CDD" id="cd00161">
    <property type="entry name" value="beta-trefoil_Ricin-like"/>
    <property type="match status" value="1"/>
</dbReference>
<feature type="signal peptide" evidence="1">
    <location>
        <begin position="1"/>
        <end position="16"/>
    </location>
</feature>
<evidence type="ECO:0000313" key="4">
    <source>
        <dbReference type="Proteomes" id="UP000241769"/>
    </source>
</evidence>
<dbReference type="InterPro" id="IPR001480">
    <property type="entry name" value="Bulb-type_lectin_dom"/>
</dbReference>
<accession>A0A2P6N3M1</accession>
<organism evidence="3 4">
    <name type="scientific">Planoprotostelium fungivorum</name>
    <dbReference type="NCBI Taxonomy" id="1890364"/>
    <lineage>
        <taxon>Eukaryota</taxon>
        <taxon>Amoebozoa</taxon>
        <taxon>Evosea</taxon>
        <taxon>Variosea</taxon>
        <taxon>Cavosteliida</taxon>
        <taxon>Cavosteliaceae</taxon>
        <taxon>Planoprotostelium</taxon>
    </lineage>
</organism>
<dbReference type="InterPro" id="IPR035992">
    <property type="entry name" value="Ricin_B-like_lectins"/>
</dbReference>
<dbReference type="InterPro" id="IPR010994">
    <property type="entry name" value="RuvA_2-like"/>
</dbReference>
<dbReference type="Gene3D" id="2.90.10.10">
    <property type="entry name" value="Bulb-type lectin domain"/>
    <property type="match status" value="2"/>
</dbReference>
<evidence type="ECO:0000259" key="2">
    <source>
        <dbReference type="PROSITE" id="PS50927"/>
    </source>
</evidence>
<dbReference type="InterPro" id="IPR036426">
    <property type="entry name" value="Bulb-type_lectin_dom_sf"/>
</dbReference>
<dbReference type="SUPFAM" id="SSF51110">
    <property type="entry name" value="alpha-D-mannose-specific plant lectins"/>
    <property type="match status" value="1"/>
</dbReference>
<dbReference type="SMART" id="SM00108">
    <property type="entry name" value="B_lectin"/>
    <property type="match status" value="1"/>
</dbReference>
<dbReference type="Proteomes" id="UP000241769">
    <property type="component" value="Unassembled WGS sequence"/>
</dbReference>
<evidence type="ECO:0000256" key="1">
    <source>
        <dbReference type="SAM" id="SignalP"/>
    </source>
</evidence>